<dbReference type="RefSeq" id="XP_041298395.1">
    <property type="nucleotide sequence ID" value="XM_041433273.1"/>
</dbReference>
<evidence type="ECO:0000313" key="2">
    <source>
        <dbReference type="Proteomes" id="UP000823399"/>
    </source>
</evidence>
<dbReference type="OrthoDB" id="2679936at2759"/>
<proteinExistence type="predicted"/>
<accession>A0A9P7FIH7</accession>
<dbReference type="AlphaFoldDB" id="A0A9P7FIH7"/>
<dbReference type="GeneID" id="64695532"/>
<name>A0A9P7FIH7_9AGAM</name>
<dbReference type="EMBL" id="JABBWM010000004">
    <property type="protein sequence ID" value="KAG2117878.1"/>
    <property type="molecule type" value="Genomic_DNA"/>
</dbReference>
<organism evidence="1 2">
    <name type="scientific">Suillus discolor</name>
    <dbReference type="NCBI Taxonomy" id="1912936"/>
    <lineage>
        <taxon>Eukaryota</taxon>
        <taxon>Fungi</taxon>
        <taxon>Dikarya</taxon>
        <taxon>Basidiomycota</taxon>
        <taxon>Agaricomycotina</taxon>
        <taxon>Agaricomycetes</taxon>
        <taxon>Agaricomycetidae</taxon>
        <taxon>Boletales</taxon>
        <taxon>Suillineae</taxon>
        <taxon>Suillaceae</taxon>
        <taxon>Suillus</taxon>
    </lineage>
</organism>
<gene>
    <name evidence="1" type="ORF">F5147DRAFT_648318</name>
</gene>
<protein>
    <submittedName>
        <fullName evidence="1">Uncharacterized protein</fullName>
    </submittedName>
</protein>
<dbReference type="Proteomes" id="UP000823399">
    <property type="component" value="Unassembled WGS sequence"/>
</dbReference>
<reference evidence="1" key="1">
    <citation type="journal article" date="2020" name="New Phytol.">
        <title>Comparative genomics reveals dynamic genome evolution in host specialist ectomycorrhizal fungi.</title>
        <authorList>
            <person name="Lofgren L.A."/>
            <person name="Nguyen N.H."/>
            <person name="Vilgalys R."/>
            <person name="Ruytinx J."/>
            <person name="Liao H.L."/>
            <person name="Branco S."/>
            <person name="Kuo A."/>
            <person name="LaButti K."/>
            <person name="Lipzen A."/>
            <person name="Andreopoulos W."/>
            <person name="Pangilinan J."/>
            <person name="Riley R."/>
            <person name="Hundley H."/>
            <person name="Na H."/>
            <person name="Barry K."/>
            <person name="Grigoriev I.V."/>
            <person name="Stajich J.E."/>
            <person name="Kennedy P.G."/>
        </authorList>
    </citation>
    <scope>NUCLEOTIDE SEQUENCE</scope>
    <source>
        <strain evidence="1">FC423</strain>
    </source>
</reference>
<keyword evidence="2" id="KW-1185">Reference proteome</keyword>
<comment type="caution">
    <text evidence="1">The sequence shown here is derived from an EMBL/GenBank/DDBJ whole genome shotgun (WGS) entry which is preliminary data.</text>
</comment>
<evidence type="ECO:0000313" key="1">
    <source>
        <dbReference type="EMBL" id="KAG2117878.1"/>
    </source>
</evidence>
<sequence length="428" mass="48296">MPSLTTPPPMTLIAAPTPVPVPAPAPAPIKKLPCITQQLDPLWISDLNARVQHEVKQQRITEHRKEMEKAVKQQFILHWYDADNAPVIEEWVTNCPFFPQFQLADDSVLVDLLGEEINKIEVFDEHIQRWIPAGLTHTFSLQSGCHIFIRRQGVTICEGFNDLYKASRCSVCPPHLCYNMKGEREGVHMKIKHKLDVPVPSDSGSDVEIVEMPVTPIAVGKGKRRCEGSPRDIDTNPPILIHCRLDLNDFNTCRASSLSPTPLSAPQTMLSSSDHRRFDLDDFDVCRPSSMSPTPPLSTLQSRSALTKVSDTTEPLITEVFVPAYNSTKQVWPQGMYTTDMVMGFEQMDDKNLRMRFQQDDLFHRIFGVPFVKATYHENHCAWQKMDPSILAIYEAAGQTVNGLWLHYLATCRAALGEKTKKPGRQAK</sequence>